<keyword evidence="5 7" id="KW-0067">ATP-binding</keyword>
<keyword evidence="4" id="KW-0862">Zinc</keyword>
<keyword evidence="1 7" id="KW-0436">Ligase</keyword>
<dbReference type="InterPro" id="IPR049940">
    <property type="entry name" value="GluQ/Sye"/>
</dbReference>
<evidence type="ECO:0000313" key="9">
    <source>
        <dbReference type="EMBL" id="AYV49325.1"/>
    </source>
</evidence>
<proteinExistence type="inferred from homology"/>
<keyword evidence="3 7" id="KW-0547">Nucleotide-binding</keyword>
<dbReference type="AlphaFoldDB" id="A0A2N5CNL4"/>
<dbReference type="Gene3D" id="3.40.50.620">
    <property type="entry name" value="HUPs"/>
    <property type="match status" value="1"/>
</dbReference>
<dbReference type="Pfam" id="PF00749">
    <property type="entry name" value="tRNA-synt_1c"/>
    <property type="match status" value="1"/>
</dbReference>
<dbReference type="InterPro" id="IPR020058">
    <property type="entry name" value="Glu/Gln-tRNA-synth_Ib_cat-dom"/>
</dbReference>
<keyword evidence="7" id="KW-0648">Protein biosynthesis</keyword>
<dbReference type="PANTHER" id="PTHR43311">
    <property type="entry name" value="GLUTAMATE--TRNA LIGASE"/>
    <property type="match status" value="1"/>
</dbReference>
<dbReference type="PANTHER" id="PTHR43311:SF1">
    <property type="entry name" value="GLUTAMYL-Q TRNA(ASP) SYNTHETASE"/>
    <property type="match status" value="1"/>
</dbReference>
<keyword evidence="12" id="KW-1185">Reference proteome</keyword>
<evidence type="ECO:0000256" key="7">
    <source>
        <dbReference type="RuleBase" id="RU363037"/>
    </source>
</evidence>
<organism evidence="10 11">
    <name type="scientific">Caulobacter flavus</name>
    <dbReference type="NCBI Taxonomy" id="1679497"/>
    <lineage>
        <taxon>Bacteria</taxon>
        <taxon>Pseudomonadati</taxon>
        <taxon>Pseudomonadota</taxon>
        <taxon>Alphaproteobacteria</taxon>
        <taxon>Caulobacterales</taxon>
        <taxon>Caulobacteraceae</taxon>
        <taxon>Caulobacter</taxon>
    </lineage>
</organism>
<dbReference type="GO" id="GO:0004818">
    <property type="term" value="F:glutamate-tRNA ligase activity"/>
    <property type="evidence" value="ECO:0007669"/>
    <property type="project" value="TreeGrafter"/>
</dbReference>
<sequence length="280" mass="30683">MKAFATRFAPSPTGYLHRGHAFSALTAFAAARDAGGRFVLRIEDIDATRSRPEYEAAILEDLAWLGLAWEQPVRRQSEHLADYHAAIETLRMRGLVYRCFKTRKELDIGRAPHEPAAPYRGAPPPAAEEAERLSRGEAFAWRLSLDAAQAALGGFSDLAFVEEGAGPEGETGLIRARPETAGDIVLARKDVGVAYHLAVVLDDALQGITHVIRGVDLFEAAHIQRLLQALLGLPTPVYRHHRLLAGPDGKRYAKRDKAQTLRELRAAGMTPQALRAEMGL</sequence>
<feature type="domain" description="Glutamyl/glutaminyl-tRNA synthetase class Ib catalytic" evidence="8">
    <location>
        <begin position="5"/>
        <end position="276"/>
    </location>
</feature>
<evidence type="ECO:0000256" key="4">
    <source>
        <dbReference type="ARBA" id="ARBA00022833"/>
    </source>
</evidence>
<evidence type="ECO:0000313" key="10">
    <source>
        <dbReference type="EMBL" id="PLR08098.1"/>
    </source>
</evidence>
<keyword evidence="6 7" id="KW-0030">Aminoacyl-tRNA synthetase</keyword>
<gene>
    <name evidence="9" type="ORF">C1707_25495</name>
    <name evidence="10" type="ORF">CFHF_21255</name>
</gene>
<dbReference type="GO" id="GO:0006424">
    <property type="term" value="P:glutamyl-tRNA aminoacylation"/>
    <property type="evidence" value="ECO:0007669"/>
    <property type="project" value="TreeGrafter"/>
</dbReference>
<evidence type="ECO:0000256" key="3">
    <source>
        <dbReference type="ARBA" id="ARBA00022741"/>
    </source>
</evidence>
<dbReference type="GO" id="GO:0005829">
    <property type="term" value="C:cytosol"/>
    <property type="evidence" value="ECO:0007669"/>
    <property type="project" value="TreeGrafter"/>
</dbReference>
<evidence type="ECO:0000256" key="2">
    <source>
        <dbReference type="ARBA" id="ARBA00022723"/>
    </source>
</evidence>
<dbReference type="SUPFAM" id="SSF52374">
    <property type="entry name" value="Nucleotidylyl transferase"/>
    <property type="match status" value="1"/>
</dbReference>
<dbReference type="InterPro" id="IPR014729">
    <property type="entry name" value="Rossmann-like_a/b/a_fold"/>
</dbReference>
<name>A0A2N5CNL4_9CAUL</name>
<dbReference type="EMBL" id="CP026100">
    <property type="protein sequence ID" value="AYV49325.1"/>
    <property type="molecule type" value="Genomic_DNA"/>
</dbReference>
<dbReference type="KEGG" id="cfh:C1707_25495"/>
<dbReference type="PRINTS" id="PR00987">
    <property type="entry name" value="TRNASYNTHGLU"/>
</dbReference>
<dbReference type="RefSeq" id="WP_101714933.1">
    <property type="nucleotide sequence ID" value="NZ_CP026100.1"/>
</dbReference>
<dbReference type="InterPro" id="IPR000924">
    <property type="entry name" value="Glu/Gln-tRNA-synth"/>
</dbReference>
<dbReference type="OrthoDB" id="9807503at2"/>
<evidence type="ECO:0000313" key="11">
    <source>
        <dbReference type="Proteomes" id="UP000234483"/>
    </source>
</evidence>
<protein>
    <submittedName>
        <fullName evidence="10">tRNA glutamyl-Q(34) synthetase GluQRS</fullName>
    </submittedName>
</protein>
<dbReference type="Proteomes" id="UP000281192">
    <property type="component" value="Chromosome"/>
</dbReference>
<evidence type="ECO:0000256" key="1">
    <source>
        <dbReference type="ARBA" id="ARBA00022598"/>
    </source>
</evidence>
<evidence type="ECO:0000259" key="8">
    <source>
        <dbReference type="Pfam" id="PF00749"/>
    </source>
</evidence>
<evidence type="ECO:0000256" key="6">
    <source>
        <dbReference type="ARBA" id="ARBA00023146"/>
    </source>
</evidence>
<keyword evidence="2" id="KW-0479">Metal-binding</keyword>
<accession>A0A2N5CNL4</accession>
<dbReference type="Proteomes" id="UP000234483">
    <property type="component" value="Unassembled WGS sequence"/>
</dbReference>
<evidence type="ECO:0000313" key="12">
    <source>
        <dbReference type="Proteomes" id="UP000281192"/>
    </source>
</evidence>
<dbReference type="NCBIfam" id="NF004315">
    <property type="entry name" value="PRK05710.1-4"/>
    <property type="match status" value="1"/>
</dbReference>
<reference evidence="9 12" key="2">
    <citation type="submission" date="2018-01" db="EMBL/GenBank/DDBJ databases">
        <title>Complete genome sequence of Caulobacter flavus RHGG3.</title>
        <authorList>
            <person name="Yang E."/>
        </authorList>
    </citation>
    <scope>NUCLEOTIDE SEQUENCE [LARGE SCALE GENOMIC DNA]</scope>
    <source>
        <strain evidence="9 12">RHGG3</strain>
    </source>
</reference>
<dbReference type="GO" id="GO:0005524">
    <property type="term" value="F:ATP binding"/>
    <property type="evidence" value="ECO:0007669"/>
    <property type="project" value="UniProtKB-KW"/>
</dbReference>
<evidence type="ECO:0000256" key="5">
    <source>
        <dbReference type="ARBA" id="ARBA00022840"/>
    </source>
</evidence>
<comment type="similarity">
    <text evidence="7">Belongs to the class-I aminoacyl-tRNA synthetase family.</text>
</comment>
<dbReference type="EMBL" id="PJRQ01000043">
    <property type="protein sequence ID" value="PLR08098.1"/>
    <property type="molecule type" value="Genomic_DNA"/>
</dbReference>
<reference evidence="10 11" key="1">
    <citation type="submission" date="2017-12" db="EMBL/GenBank/DDBJ databases">
        <title>The genome sequence of Caulobacter flavus CGMCC1 15093.</title>
        <authorList>
            <person name="Gao J."/>
            <person name="Mao X."/>
            <person name="Sun J."/>
        </authorList>
    </citation>
    <scope>NUCLEOTIDE SEQUENCE [LARGE SCALE GENOMIC DNA]</scope>
    <source>
        <strain evidence="10 11">CGMCC1 15093</strain>
    </source>
</reference>